<organism evidence="1 2">
    <name type="scientific">Pullulanibacillus pueri</name>
    <dbReference type="NCBI Taxonomy" id="1437324"/>
    <lineage>
        <taxon>Bacteria</taxon>
        <taxon>Bacillati</taxon>
        <taxon>Bacillota</taxon>
        <taxon>Bacilli</taxon>
        <taxon>Bacillales</taxon>
        <taxon>Sporolactobacillaceae</taxon>
        <taxon>Pullulanibacillus</taxon>
    </lineage>
</organism>
<evidence type="ECO:0000313" key="2">
    <source>
        <dbReference type="Proteomes" id="UP000656813"/>
    </source>
</evidence>
<accession>A0A8J2ZUG5</accession>
<evidence type="ECO:0000313" key="1">
    <source>
        <dbReference type="EMBL" id="GGH77999.1"/>
    </source>
</evidence>
<proteinExistence type="predicted"/>
<dbReference type="EMBL" id="BMFV01000005">
    <property type="protein sequence ID" value="GGH77999.1"/>
    <property type="molecule type" value="Genomic_DNA"/>
</dbReference>
<sequence>MKLQLTKWDIIKIYEKEECGCTSYEEFVYKTIKRAEAGQRTLFIRPFNGVNTYSK</sequence>
<dbReference type="Proteomes" id="UP000656813">
    <property type="component" value="Unassembled WGS sequence"/>
</dbReference>
<reference evidence="1" key="2">
    <citation type="submission" date="2020-09" db="EMBL/GenBank/DDBJ databases">
        <authorList>
            <person name="Sun Q."/>
            <person name="Zhou Y."/>
        </authorList>
    </citation>
    <scope>NUCLEOTIDE SEQUENCE</scope>
    <source>
        <strain evidence="1">CGMCC 1.12777</strain>
    </source>
</reference>
<keyword evidence="2" id="KW-1185">Reference proteome</keyword>
<name>A0A8J2ZUG5_9BACL</name>
<dbReference type="AlphaFoldDB" id="A0A8J2ZUG5"/>
<reference evidence="1" key="1">
    <citation type="journal article" date="2014" name="Int. J. Syst. Evol. Microbiol.">
        <title>Complete genome sequence of Corynebacterium casei LMG S-19264T (=DSM 44701T), isolated from a smear-ripened cheese.</title>
        <authorList>
            <consortium name="US DOE Joint Genome Institute (JGI-PGF)"/>
            <person name="Walter F."/>
            <person name="Albersmeier A."/>
            <person name="Kalinowski J."/>
            <person name="Ruckert C."/>
        </authorList>
    </citation>
    <scope>NUCLEOTIDE SEQUENCE</scope>
    <source>
        <strain evidence="1">CGMCC 1.12777</strain>
    </source>
</reference>
<comment type="caution">
    <text evidence="1">The sequence shown here is derived from an EMBL/GenBank/DDBJ whole genome shotgun (WGS) entry which is preliminary data.</text>
</comment>
<protein>
    <submittedName>
        <fullName evidence="1">Uncharacterized protein</fullName>
    </submittedName>
</protein>
<gene>
    <name evidence="1" type="ORF">GCM10007096_10730</name>
</gene>